<protein>
    <recommendedName>
        <fullName evidence="3">Alpha/beta hydrolase</fullName>
    </recommendedName>
</protein>
<dbReference type="Proteomes" id="UP000249873">
    <property type="component" value="Chromosome"/>
</dbReference>
<dbReference type="OrthoDB" id="982518at2"/>
<keyword evidence="2" id="KW-1185">Reference proteome</keyword>
<gene>
    <name evidence="1" type="ORF">DJ013_02180</name>
</gene>
<dbReference type="EMBL" id="CP029480">
    <property type="protein sequence ID" value="AWV97047.1"/>
    <property type="molecule type" value="Genomic_DNA"/>
</dbReference>
<dbReference type="SUPFAM" id="SSF53474">
    <property type="entry name" value="alpha/beta-Hydrolases"/>
    <property type="match status" value="1"/>
</dbReference>
<evidence type="ECO:0008006" key="3">
    <source>
        <dbReference type="Google" id="ProtNLM"/>
    </source>
</evidence>
<sequence length="276" mass="30572">MFSCDSAPEPIAEIIERGEIIEDWTYEFFLEGRDQNAFRLWVPENTRVKGILVLAPGGAGNGTILANSDAWQEYAKQEKLALLGVHVNSPLGSAASNLLFALDQITKARNLAYISSLPFLLRGYSHGGRFSQEFASIYPDKTIAYANIKGTIIQTGTKLPPSLLISGSNDTPGRNKAITQVFLAQRKLKTITCFAEEPNIGHELGNSDVLVKAFFSSILKERLKNSELITLKETDYLLGNNSNLQYSAYNLFPESIEEASCLFDEEFASIWQSFAE</sequence>
<reference evidence="1 2" key="1">
    <citation type="submission" date="2018-05" db="EMBL/GenBank/DDBJ databases">
        <title>Complete genome sequence of Arcticibacterium luteifluviistationis SM1504T, a cytophagaceae bacterium isolated from Arctic surface seawater.</title>
        <authorList>
            <person name="Li Y."/>
            <person name="Qin Q.-L."/>
        </authorList>
    </citation>
    <scope>NUCLEOTIDE SEQUENCE [LARGE SCALE GENOMIC DNA]</scope>
    <source>
        <strain evidence="1 2">SM1504</strain>
    </source>
</reference>
<evidence type="ECO:0000313" key="2">
    <source>
        <dbReference type="Proteomes" id="UP000249873"/>
    </source>
</evidence>
<name>A0A2Z4G7B7_9BACT</name>
<accession>A0A2Z4G7B7</accession>
<proteinExistence type="predicted"/>
<dbReference type="Gene3D" id="3.40.50.1820">
    <property type="entry name" value="alpha/beta hydrolase"/>
    <property type="match status" value="1"/>
</dbReference>
<dbReference type="InterPro" id="IPR029058">
    <property type="entry name" value="AB_hydrolase_fold"/>
</dbReference>
<dbReference type="AlphaFoldDB" id="A0A2Z4G7B7"/>
<dbReference type="KEGG" id="als:DJ013_02180"/>
<organism evidence="1 2">
    <name type="scientific">Arcticibacterium luteifluviistationis</name>
    <dbReference type="NCBI Taxonomy" id="1784714"/>
    <lineage>
        <taxon>Bacteria</taxon>
        <taxon>Pseudomonadati</taxon>
        <taxon>Bacteroidota</taxon>
        <taxon>Cytophagia</taxon>
        <taxon>Cytophagales</taxon>
        <taxon>Leadbetterellaceae</taxon>
        <taxon>Arcticibacterium</taxon>
    </lineage>
</organism>
<evidence type="ECO:0000313" key="1">
    <source>
        <dbReference type="EMBL" id="AWV97047.1"/>
    </source>
</evidence>